<dbReference type="AlphaFoldDB" id="A0A1I0PHW0"/>
<accession>A0A1I0PHW0</accession>
<reference evidence="1 2" key="1">
    <citation type="submission" date="2016-10" db="EMBL/GenBank/DDBJ databases">
        <authorList>
            <person name="de Groot N.N."/>
        </authorList>
    </citation>
    <scope>NUCLEOTIDE SEQUENCE [LARGE SCALE GENOMIC DNA]</scope>
    <source>
        <strain evidence="1 2">DSM 17925</strain>
    </source>
</reference>
<keyword evidence="2" id="KW-1185">Reference proteome</keyword>
<name>A0A1I0PHW0_9RHOB</name>
<organism evidence="1 2">
    <name type="scientific">Cognatiyoonia koreensis</name>
    <dbReference type="NCBI Taxonomy" id="364200"/>
    <lineage>
        <taxon>Bacteria</taxon>
        <taxon>Pseudomonadati</taxon>
        <taxon>Pseudomonadota</taxon>
        <taxon>Alphaproteobacteria</taxon>
        <taxon>Rhodobacterales</taxon>
        <taxon>Paracoccaceae</taxon>
        <taxon>Cognatiyoonia</taxon>
    </lineage>
</organism>
<gene>
    <name evidence="1" type="ORF">SAMN04488515_1236</name>
</gene>
<dbReference type="EMBL" id="FOIZ01000001">
    <property type="protein sequence ID" value="SEW13842.1"/>
    <property type="molecule type" value="Genomic_DNA"/>
</dbReference>
<sequence length="220" mass="24536">MFGRAKPSISADLRDWIKDSFDWADGQFGASWSLTRLLVTPTKTFFSAPGGQTQAVAQTIANDIGRQIPVREIPVEPLNRLSGEYRHSYQSLGETGGLYLEDDDGALILYDAEMMHRPLAFINTMTHELMHHRLGPFISEMPGGEPAHELSTDLHCITHGFGIFALEGPAQMGWSGYMTQESRAFALAYFLNKHSMDPKDALQWLSARPAKALKRALKEL</sequence>
<protein>
    <submittedName>
        <fullName evidence="1">Uncharacterized protein</fullName>
    </submittedName>
</protein>
<evidence type="ECO:0000313" key="1">
    <source>
        <dbReference type="EMBL" id="SEW13842.1"/>
    </source>
</evidence>
<proteinExistence type="predicted"/>
<dbReference type="STRING" id="364200.SAMN04488515_1236"/>
<dbReference type="OrthoDB" id="7844154at2"/>
<evidence type="ECO:0000313" key="2">
    <source>
        <dbReference type="Proteomes" id="UP000199167"/>
    </source>
</evidence>
<dbReference type="Proteomes" id="UP000199167">
    <property type="component" value="Unassembled WGS sequence"/>
</dbReference>
<dbReference type="RefSeq" id="WP_089991560.1">
    <property type="nucleotide sequence ID" value="NZ_FOIZ01000001.1"/>
</dbReference>